<feature type="compositionally biased region" description="Polar residues" evidence="1">
    <location>
        <begin position="1"/>
        <end position="14"/>
    </location>
</feature>
<dbReference type="InterPro" id="IPR039609">
    <property type="entry name" value="VQ_15/22"/>
</dbReference>
<comment type="caution">
    <text evidence="3">The sequence shown here is derived from an EMBL/GenBank/DDBJ whole genome shotgun (WGS) entry which is preliminary data.</text>
</comment>
<dbReference type="Pfam" id="PF05678">
    <property type="entry name" value="VQ"/>
    <property type="match status" value="1"/>
</dbReference>
<evidence type="ECO:0000313" key="4">
    <source>
        <dbReference type="Proteomes" id="UP000593562"/>
    </source>
</evidence>
<organism evidence="3 4">
    <name type="scientific">Tripterygium wilfordii</name>
    <name type="common">Thunder God vine</name>
    <dbReference type="NCBI Taxonomy" id="458696"/>
    <lineage>
        <taxon>Eukaryota</taxon>
        <taxon>Viridiplantae</taxon>
        <taxon>Streptophyta</taxon>
        <taxon>Embryophyta</taxon>
        <taxon>Tracheophyta</taxon>
        <taxon>Spermatophyta</taxon>
        <taxon>Magnoliopsida</taxon>
        <taxon>eudicotyledons</taxon>
        <taxon>Gunneridae</taxon>
        <taxon>Pentapetalae</taxon>
        <taxon>rosids</taxon>
        <taxon>fabids</taxon>
        <taxon>Celastrales</taxon>
        <taxon>Celastraceae</taxon>
        <taxon>Tripterygium</taxon>
    </lineage>
</organism>
<feature type="compositionally biased region" description="Basic residues" evidence="1">
    <location>
        <begin position="18"/>
        <end position="27"/>
    </location>
</feature>
<keyword evidence="4" id="KW-1185">Reference proteome</keyword>
<evidence type="ECO:0000259" key="2">
    <source>
        <dbReference type="Pfam" id="PF05678"/>
    </source>
</evidence>
<evidence type="ECO:0000313" key="3">
    <source>
        <dbReference type="EMBL" id="KAF5729224.1"/>
    </source>
</evidence>
<dbReference type="PANTHER" id="PTHR33179">
    <property type="entry name" value="VQ MOTIF-CONTAINING PROTEIN"/>
    <property type="match status" value="1"/>
</dbReference>
<accession>A0A7J7C524</accession>
<protein>
    <recommendedName>
        <fullName evidence="2">VQ domain-containing protein</fullName>
    </recommendedName>
</protein>
<dbReference type="EMBL" id="JAAARO010000021">
    <property type="protein sequence ID" value="KAF5729224.1"/>
    <property type="molecule type" value="Genomic_DNA"/>
</dbReference>
<evidence type="ECO:0000256" key="1">
    <source>
        <dbReference type="SAM" id="MobiDB-lite"/>
    </source>
</evidence>
<name>A0A7J7C524_TRIWF</name>
<gene>
    <name evidence="3" type="ORF">HS088_TW21G01383</name>
</gene>
<reference evidence="3 4" key="1">
    <citation type="journal article" date="2020" name="Nat. Commun.">
        <title>Genome of Tripterygium wilfordii and identification of cytochrome P450 involved in triptolide biosynthesis.</title>
        <authorList>
            <person name="Tu L."/>
            <person name="Su P."/>
            <person name="Zhang Z."/>
            <person name="Gao L."/>
            <person name="Wang J."/>
            <person name="Hu T."/>
            <person name="Zhou J."/>
            <person name="Zhang Y."/>
            <person name="Zhao Y."/>
            <person name="Liu Y."/>
            <person name="Song Y."/>
            <person name="Tong Y."/>
            <person name="Lu Y."/>
            <person name="Yang J."/>
            <person name="Xu C."/>
            <person name="Jia M."/>
            <person name="Peters R.J."/>
            <person name="Huang L."/>
            <person name="Gao W."/>
        </authorList>
    </citation>
    <scope>NUCLEOTIDE SEQUENCE [LARGE SCALE GENOMIC DNA]</scope>
    <source>
        <strain evidence="4">cv. XIE 37</strain>
        <tissue evidence="3">Leaf</tissue>
    </source>
</reference>
<sequence>MKDIITGSSRNSGCVSKPIRRRSRASKKTPTTLLNANSANFQALVQQFTGCPRVQISFATQKGPITLNFGAGSAHNYSSSTNFHENFYRQRSQQENWSQQNERQQQQQYYSVEQILDKVSNDGSNSGSPNVEIEDDFVLDDFSLDELTREYLFSNDIYS</sequence>
<feature type="region of interest" description="Disordered" evidence="1">
    <location>
        <begin position="1"/>
        <end position="28"/>
    </location>
</feature>
<proteinExistence type="predicted"/>
<dbReference type="InterPro" id="IPR008889">
    <property type="entry name" value="VQ"/>
</dbReference>
<feature type="domain" description="VQ" evidence="2">
    <location>
        <begin position="30"/>
        <end position="52"/>
    </location>
</feature>
<dbReference type="InParanoid" id="A0A7J7C524"/>
<dbReference type="PANTHER" id="PTHR33179:SF29">
    <property type="entry name" value="OS06G0666400 PROTEIN"/>
    <property type="match status" value="1"/>
</dbReference>
<dbReference type="AlphaFoldDB" id="A0A7J7C524"/>
<dbReference type="Proteomes" id="UP000593562">
    <property type="component" value="Unassembled WGS sequence"/>
</dbReference>